<evidence type="ECO:0000313" key="3">
    <source>
        <dbReference type="Proteomes" id="UP000245793"/>
    </source>
</evidence>
<proteinExistence type="predicted"/>
<dbReference type="EMBL" id="QEKV01000002">
    <property type="protein sequence ID" value="PVY95284.1"/>
    <property type="molecule type" value="Genomic_DNA"/>
</dbReference>
<reference evidence="2 3" key="1">
    <citation type="submission" date="2018-04" db="EMBL/GenBank/DDBJ databases">
        <title>Genomic Encyclopedia of Type Strains, Phase IV (KMG-IV): sequencing the most valuable type-strain genomes for metagenomic binning, comparative biology and taxonomic classification.</title>
        <authorList>
            <person name="Goeker M."/>
        </authorList>
    </citation>
    <scope>NUCLEOTIDE SEQUENCE [LARGE SCALE GENOMIC DNA]</scope>
    <source>
        <strain evidence="2 3">DSM 20705</strain>
    </source>
</reference>
<feature type="transmembrane region" description="Helical" evidence="1">
    <location>
        <begin position="80"/>
        <end position="109"/>
    </location>
</feature>
<evidence type="ECO:0000256" key="1">
    <source>
        <dbReference type="SAM" id="Phobius"/>
    </source>
</evidence>
<keyword evidence="1" id="KW-1133">Transmembrane helix</keyword>
<name>A0A2U1E5Q9_9FIRM</name>
<sequence length="126" mass="14054">MRDDFYYDGPDDEIIDEDRVGKTPNDDALLSFIFGVVSIFLVIFMRSGILAIIFGAIAWSKGSKAMIVDRKNSVAQVGKTLGLIGIILGTIFFVTCISCVSCLGCRGYGFRPMDNMMRDFRGSWRF</sequence>
<dbReference type="AlphaFoldDB" id="A0A2U1E5Q9"/>
<evidence type="ECO:0000313" key="2">
    <source>
        <dbReference type="EMBL" id="PVY95284.1"/>
    </source>
</evidence>
<feature type="transmembrane region" description="Helical" evidence="1">
    <location>
        <begin position="32"/>
        <end position="59"/>
    </location>
</feature>
<organism evidence="2 3">
    <name type="scientific">Ezakiella coagulans</name>
    <dbReference type="NCBI Taxonomy" id="46507"/>
    <lineage>
        <taxon>Bacteria</taxon>
        <taxon>Bacillati</taxon>
        <taxon>Bacillota</taxon>
        <taxon>Tissierellia</taxon>
        <taxon>Ezakiella</taxon>
    </lineage>
</organism>
<protein>
    <recommendedName>
        <fullName evidence="4">DUF4190 domain-containing protein</fullName>
    </recommendedName>
</protein>
<evidence type="ECO:0008006" key="4">
    <source>
        <dbReference type="Google" id="ProtNLM"/>
    </source>
</evidence>
<keyword evidence="1" id="KW-0472">Membrane</keyword>
<dbReference type="Proteomes" id="UP000245793">
    <property type="component" value="Unassembled WGS sequence"/>
</dbReference>
<keyword evidence="3" id="KW-1185">Reference proteome</keyword>
<gene>
    <name evidence="2" type="ORF">C7381_102173</name>
</gene>
<comment type="caution">
    <text evidence="2">The sequence shown here is derived from an EMBL/GenBank/DDBJ whole genome shotgun (WGS) entry which is preliminary data.</text>
</comment>
<accession>A0A2U1E5Q9</accession>
<keyword evidence="1" id="KW-0812">Transmembrane</keyword>
<dbReference type="RefSeq" id="WP_034544831.1">
    <property type="nucleotide sequence ID" value="NZ_CAUPJO010000004.1"/>
</dbReference>